<protein>
    <recommendedName>
        <fullName evidence="4">Ribosome biogenesis protein NOP53</fullName>
    </recommendedName>
</protein>
<dbReference type="EMBL" id="JAYKXP010000073">
    <property type="protein sequence ID" value="KAK7030927.1"/>
    <property type="molecule type" value="Genomic_DNA"/>
</dbReference>
<evidence type="ECO:0000313" key="10">
    <source>
        <dbReference type="Proteomes" id="UP001383192"/>
    </source>
</evidence>
<evidence type="ECO:0000256" key="1">
    <source>
        <dbReference type="ARBA" id="ARBA00004604"/>
    </source>
</evidence>
<gene>
    <name evidence="8" type="ORF">VNI00_013856</name>
    <name evidence="9" type="ORF">VNI00_013873</name>
</gene>
<feature type="compositionally biased region" description="Polar residues" evidence="7">
    <location>
        <begin position="33"/>
        <end position="49"/>
    </location>
</feature>
<dbReference type="GO" id="GO:0005654">
    <property type="term" value="C:nucleoplasm"/>
    <property type="evidence" value="ECO:0007669"/>
    <property type="project" value="UniProtKB-SubCell"/>
</dbReference>
<evidence type="ECO:0000256" key="6">
    <source>
        <dbReference type="ARBA" id="ARBA00023242"/>
    </source>
</evidence>
<dbReference type="InterPro" id="IPR011687">
    <property type="entry name" value="Nop53/GLTSCR2"/>
</dbReference>
<evidence type="ECO:0000256" key="5">
    <source>
        <dbReference type="ARBA" id="ARBA00022517"/>
    </source>
</evidence>
<feature type="region of interest" description="Disordered" evidence="7">
    <location>
        <begin position="249"/>
        <end position="290"/>
    </location>
</feature>
<dbReference type="Proteomes" id="UP001383192">
    <property type="component" value="Unassembled WGS sequence"/>
</dbReference>
<proteinExistence type="inferred from homology"/>
<reference evidence="8 10" key="1">
    <citation type="submission" date="2024-01" db="EMBL/GenBank/DDBJ databases">
        <title>A draft genome for a cacao thread blight-causing isolate of Paramarasmius palmivorus.</title>
        <authorList>
            <person name="Baruah I.K."/>
            <person name="Bukari Y."/>
            <person name="Amoako-Attah I."/>
            <person name="Meinhardt L.W."/>
            <person name="Bailey B.A."/>
            <person name="Cohen S.P."/>
        </authorList>
    </citation>
    <scope>NUCLEOTIDE SEQUENCE [LARGE SCALE GENOMIC DNA]</scope>
    <source>
        <strain evidence="8 10">GH-12</strain>
    </source>
</reference>
<comment type="subcellular location">
    <subcellularLocation>
        <location evidence="1">Nucleus</location>
        <location evidence="1">Nucleolus</location>
    </subcellularLocation>
    <subcellularLocation>
        <location evidence="2">Nucleus</location>
        <location evidence="2">Nucleoplasm</location>
    </subcellularLocation>
</comment>
<evidence type="ECO:0000313" key="8">
    <source>
        <dbReference type="EMBL" id="KAK7030910.1"/>
    </source>
</evidence>
<feature type="region of interest" description="Disordered" evidence="7">
    <location>
        <begin position="29"/>
        <end position="63"/>
    </location>
</feature>
<dbReference type="GO" id="GO:0005730">
    <property type="term" value="C:nucleolus"/>
    <property type="evidence" value="ECO:0007669"/>
    <property type="project" value="UniProtKB-SubCell"/>
</dbReference>
<sequence length="290" mass="31995">MSDGMSEKKSGSTRKSTWLHVTIEPILSPIPNPTSKSFSSPAVNSTVTRSRTRKQLKGVACGKERSLAESSNAAWRRNVNLGDAEEALEGFRAEERVPGKQLQKAGDNGSFQIYTTGGRNIRESLPKSSTSAKILARLSVIPVVCSRANSANSTSKGKAITQADKERLPRQRKPRKGLFSTMIDEKDDQWGGGRTTDQSKILDESGRHGVEKPAPKPTKNSLPDPRNLIQLFAVPRELLLRAQGVEWVKDFEMAKETETRKKTSNKRKPLPKDAPEEDQGPTVEGSEQKY</sequence>
<evidence type="ECO:0000256" key="3">
    <source>
        <dbReference type="ARBA" id="ARBA00008838"/>
    </source>
</evidence>
<name>A0AAW0BUP2_9AGAR</name>
<keyword evidence="5" id="KW-0690">Ribosome biogenesis</keyword>
<accession>A0AAW0BUP2</accession>
<feature type="region of interest" description="Disordered" evidence="7">
    <location>
        <begin position="151"/>
        <end position="225"/>
    </location>
</feature>
<evidence type="ECO:0000256" key="7">
    <source>
        <dbReference type="SAM" id="MobiDB-lite"/>
    </source>
</evidence>
<evidence type="ECO:0000313" key="9">
    <source>
        <dbReference type="EMBL" id="KAK7030927.1"/>
    </source>
</evidence>
<evidence type="ECO:0000256" key="2">
    <source>
        <dbReference type="ARBA" id="ARBA00004642"/>
    </source>
</evidence>
<keyword evidence="6" id="KW-0539">Nucleus</keyword>
<evidence type="ECO:0000256" key="4">
    <source>
        <dbReference type="ARBA" id="ARBA00018339"/>
    </source>
</evidence>
<keyword evidence="10" id="KW-1185">Reference proteome</keyword>
<dbReference type="EMBL" id="JAYKXP010000073">
    <property type="protein sequence ID" value="KAK7030910.1"/>
    <property type="molecule type" value="Genomic_DNA"/>
</dbReference>
<organism evidence="8 10">
    <name type="scientific">Paramarasmius palmivorus</name>
    <dbReference type="NCBI Taxonomy" id="297713"/>
    <lineage>
        <taxon>Eukaryota</taxon>
        <taxon>Fungi</taxon>
        <taxon>Dikarya</taxon>
        <taxon>Basidiomycota</taxon>
        <taxon>Agaricomycotina</taxon>
        <taxon>Agaricomycetes</taxon>
        <taxon>Agaricomycetidae</taxon>
        <taxon>Agaricales</taxon>
        <taxon>Marasmiineae</taxon>
        <taxon>Marasmiaceae</taxon>
        <taxon>Paramarasmius</taxon>
    </lineage>
</organism>
<dbReference type="Pfam" id="PF07767">
    <property type="entry name" value="Nop53"/>
    <property type="match status" value="1"/>
</dbReference>
<feature type="compositionally biased region" description="Basic and acidic residues" evidence="7">
    <location>
        <begin position="200"/>
        <end position="214"/>
    </location>
</feature>
<comment type="similarity">
    <text evidence="3">Belongs to the NOP53 family.</text>
</comment>
<dbReference type="GO" id="GO:0042254">
    <property type="term" value="P:ribosome biogenesis"/>
    <property type="evidence" value="ECO:0007669"/>
    <property type="project" value="UniProtKB-KW"/>
</dbReference>
<comment type="caution">
    <text evidence="8">The sequence shown here is derived from an EMBL/GenBank/DDBJ whole genome shotgun (WGS) entry which is preliminary data.</text>
</comment>
<dbReference type="AlphaFoldDB" id="A0AAW0BUP2"/>
<feature type="compositionally biased region" description="Basic and acidic residues" evidence="7">
    <location>
        <begin position="249"/>
        <end position="261"/>
    </location>
</feature>